<evidence type="ECO:0000256" key="3">
    <source>
        <dbReference type="ARBA" id="ARBA00023239"/>
    </source>
</evidence>
<sequence length="292" mass="30968">MPQTIAAPQLRIPVEPLTQSSFAPFGNVIDASKSAPLRDSSSITAVLKPTSANQGTATKYAHVTRLTNFYDRSRSKTPSQPNISLFVCQPRHLDPSPTASTPTSLFNVSILERHPFTSQTFIPLGTSSSYLVIVAPSLPGSTHTKARSALSPYPTDKPKPTRARSIRELFSLARPEPFTNSGAPPDTLSAAIAGVHAAHRKPAGPGLPDLEGIRAFWARGDQAVTYAAGVWHAPMAVVGDGEAAFVVVQNVSGVAEEDCQEVVLEGRGEGREGVAVELEVGEEGEGRIKAKL</sequence>
<keyword evidence="5" id="KW-0378">Hydrolase</keyword>
<dbReference type="Proteomes" id="UP000800092">
    <property type="component" value="Unassembled WGS sequence"/>
</dbReference>
<comment type="catalytic activity">
    <reaction evidence="4">
        <text>(S)-ureidoglycolate = urea + glyoxylate</text>
        <dbReference type="Rhea" id="RHEA:11304"/>
        <dbReference type="ChEBI" id="CHEBI:16199"/>
        <dbReference type="ChEBI" id="CHEBI:36655"/>
        <dbReference type="ChEBI" id="CHEBI:57296"/>
        <dbReference type="EC" id="4.3.2.3"/>
    </reaction>
</comment>
<dbReference type="InterPro" id="IPR024060">
    <property type="entry name" value="Ureidoglycolate_lyase_dom_sf"/>
</dbReference>
<dbReference type="InterPro" id="IPR007247">
    <property type="entry name" value="Ureidogly_lyase"/>
</dbReference>
<dbReference type="CDD" id="cd20298">
    <property type="entry name" value="cupin_UAH"/>
    <property type="match status" value="1"/>
</dbReference>
<dbReference type="GO" id="GO:0004848">
    <property type="term" value="F:ureidoglycolate hydrolase activity"/>
    <property type="evidence" value="ECO:0007669"/>
    <property type="project" value="InterPro"/>
</dbReference>
<keyword evidence="6" id="KW-1185">Reference proteome</keyword>
<comment type="subunit">
    <text evidence="1">Homodimer.</text>
</comment>
<dbReference type="InterPro" id="IPR047233">
    <property type="entry name" value="UAH_cupin"/>
</dbReference>
<evidence type="ECO:0000313" key="6">
    <source>
        <dbReference type="Proteomes" id="UP000800092"/>
    </source>
</evidence>
<keyword evidence="3" id="KW-0456">Lyase</keyword>
<name>A0A6A6HN17_VIRVR</name>
<dbReference type="AlphaFoldDB" id="A0A6A6HN17"/>
<dbReference type="GO" id="GO:0000256">
    <property type="term" value="P:allantoin catabolic process"/>
    <property type="evidence" value="ECO:0007669"/>
    <property type="project" value="InterPro"/>
</dbReference>
<accession>A0A6A6HN17</accession>
<dbReference type="GO" id="GO:0050385">
    <property type="term" value="F:ureidoglycolate lyase activity"/>
    <property type="evidence" value="ECO:0007669"/>
    <property type="project" value="UniProtKB-EC"/>
</dbReference>
<protein>
    <submittedName>
        <fullName evidence="5">Ureidoglycolate hydrolase</fullName>
    </submittedName>
</protein>
<dbReference type="PANTHER" id="PTHR21221:SF1">
    <property type="entry name" value="UREIDOGLYCOLATE LYASE"/>
    <property type="match status" value="1"/>
</dbReference>
<keyword evidence="2" id="KW-0659">Purine metabolism</keyword>
<proteinExistence type="predicted"/>
<dbReference type="Gene3D" id="2.60.120.480">
    <property type="entry name" value="Ureidoglycolate hydrolase"/>
    <property type="match status" value="1"/>
</dbReference>
<evidence type="ECO:0000256" key="2">
    <source>
        <dbReference type="ARBA" id="ARBA00022631"/>
    </source>
</evidence>
<dbReference type="SUPFAM" id="SSF51182">
    <property type="entry name" value="RmlC-like cupins"/>
    <property type="match status" value="1"/>
</dbReference>
<evidence type="ECO:0000313" key="5">
    <source>
        <dbReference type="EMBL" id="KAF2239486.1"/>
    </source>
</evidence>
<dbReference type="EMBL" id="ML991772">
    <property type="protein sequence ID" value="KAF2239486.1"/>
    <property type="molecule type" value="Genomic_DNA"/>
</dbReference>
<gene>
    <name evidence="5" type="ORF">EV356DRAFT_499629</name>
</gene>
<dbReference type="PANTHER" id="PTHR21221">
    <property type="entry name" value="UREIDOGLYCOLATE HYDROLASE"/>
    <property type="match status" value="1"/>
</dbReference>
<dbReference type="OrthoDB" id="10266039at2759"/>
<dbReference type="Pfam" id="PF04115">
    <property type="entry name" value="Ureidogly_lyase"/>
    <property type="match status" value="1"/>
</dbReference>
<evidence type="ECO:0000256" key="4">
    <source>
        <dbReference type="ARBA" id="ARBA00047684"/>
    </source>
</evidence>
<reference evidence="5" key="1">
    <citation type="journal article" date="2020" name="Stud. Mycol.">
        <title>101 Dothideomycetes genomes: a test case for predicting lifestyles and emergence of pathogens.</title>
        <authorList>
            <person name="Haridas S."/>
            <person name="Albert R."/>
            <person name="Binder M."/>
            <person name="Bloem J."/>
            <person name="Labutti K."/>
            <person name="Salamov A."/>
            <person name="Andreopoulos B."/>
            <person name="Baker S."/>
            <person name="Barry K."/>
            <person name="Bills G."/>
            <person name="Bluhm B."/>
            <person name="Cannon C."/>
            <person name="Castanera R."/>
            <person name="Culley D."/>
            <person name="Daum C."/>
            <person name="Ezra D."/>
            <person name="Gonzalez J."/>
            <person name="Henrissat B."/>
            <person name="Kuo A."/>
            <person name="Liang C."/>
            <person name="Lipzen A."/>
            <person name="Lutzoni F."/>
            <person name="Magnuson J."/>
            <person name="Mondo S."/>
            <person name="Nolan M."/>
            <person name="Ohm R."/>
            <person name="Pangilinan J."/>
            <person name="Park H.-J."/>
            <person name="Ramirez L."/>
            <person name="Alfaro M."/>
            <person name="Sun H."/>
            <person name="Tritt A."/>
            <person name="Yoshinaga Y."/>
            <person name="Zwiers L.-H."/>
            <person name="Turgeon B."/>
            <person name="Goodwin S."/>
            <person name="Spatafora J."/>
            <person name="Crous P."/>
            <person name="Grigoriev I."/>
        </authorList>
    </citation>
    <scope>NUCLEOTIDE SEQUENCE</scope>
    <source>
        <strain evidence="5">Tuck. ex Michener</strain>
    </source>
</reference>
<evidence type="ECO:0000256" key="1">
    <source>
        <dbReference type="ARBA" id="ARBA00011738"/>
    </source>
</evidence>
<organism evidence="5 6">
    <name type="scientific">Viridothelium virens</name>
    <name type="common">Speckled blister lichen</name>
    <name type="synonym">Trypethelium virens</name>
    <dbReference type="NCBI Taxonomy" id="1048519"/>
    <lineage>
        <taxon>Eukaryota</taxon>
        <taxon>Fungi</taxon>
        <taxon>Dikarya</taxon>
        <taxon>Ascomycota</taxon>
        <taxon>Pezizomycotina</taxon>
        <taxon>Dothideomycetes</taxon>
        <taxon>Dothideomycetes incertae sedis</taxon>
        <taxon>Trypetheliales</taxon>
        <taxon>Trypetheliaceae</taxon>
        <taxon>Viridothelium</taxon>
    </lineage>
</organism>
<dbReference type="InterPro" id="IPR011051">
    <property type="entry name" value="RmlC_Cupin_sf"/>
</dbReference>
<dbReference type="GO" id="GO:0006144">
    <property type="term" value="P:purine nucleobase metabolic process"/>
    <property type="evidence" value="ECO:0007669"/>
    <property type="project" value="UniProtKB-KW"/>
</dbReference>